<keyword evidence="2" id="KW-1185">Reference proteome</keyword>
<comment type="caution">
    <text evidence="1">The sequence shown here is derived from an EMBL/GenBank/DDBJ whole genome shotgun (WGS) entry which is preliminary data.</text>
</comment>
<dbReference type="Proteomes" id="UP000697995">
    <property type="component" value="Unassembled WGS sequence"/>
</dbReference>
<dbReference type="EMBL" id="NRSG01000004">
    <property type="protein sequence ID" value="MBK1656835.1"/>
    <property type="molecule type" value="Genomic_DNA"/>
</dbReference>
<sequence>MVMQFSPAVRNAALDAMETAAGTAPTLEIRSGGPPANTAAADTGTVLATMTLPSDWLAAASAGSKALLGTWQDPSADATGTAGHFRIKQAGTTHFQGVCGQTVALTTSGATAAAGAVLTFASTTGAAVGMLVTGTGVPANTYVIALTSTTVTMSQASSAGVSSGASITFSPDLAIDNASIAAGQQVTATSFTLAAGGA</sequence>
<evidence type="ECO:0000313" key="2">
    <source>
        <dbReference type="Proteomes" id="UP000697995"/>
    </source>
</evidence>
<accession>A0ABS1CQX3</accession>
<protein>
    <submittedName>
        <fullName evidence="1">Uncharacterized protein</fullName>
    </submittedName>
</protein>
<name>A0ABS1CQX3_9PROT</name>
<reference evidence="1 2" key="1">
    <citation type="journal article" date="2020" name="Microorganisms">
        <title>Osmotic Adaptation and Compatible Solute Biosynthesis of Phototrophic Bacteria as Revealed from Genome Analyses.</title>
        <authorList>
            <person name="Imhoff J.F."/>
            <person name="Rahn T."/>
            <person name="Kunzel S."/>
            <person name="Keller A."/>
            <person name="Neulinger S.C."/>
        </authorList>
    </citation>
    <scope>NUCLEOTIDE SEQUENCE [LARGE SCALE GENOMIC DNA]</scope>
    <source>
        <strain evidence="1 2">DSM 15382</strain>
    </source>
</reference>
<organism evidence="1 2">
    <name type="scientific">Paracraurococcus ruber</name>
    <dbReference type="NCBI Taxonomy" id="77675"/>
    <lineage>
        <taxon>Bacteria</taxon>
        <taxon>Pseudomonadati</taxon>
        <taxon>Pseudomonadota</taxon>
        <taxon>Alphaproteobacteria</taxon>
        <taxon>Acetobacterales</taxon>
        <taxon>Roseomonadaceae</taxon>
        <taxon>Paracraurococcus</taxon>
    </lineage>
</organism>
<dbReference type="RefSeq" id="WP_133217836.1">
    <property type="nucleotide sequence ID" value="NZ_NRSG01000004.1"/>
</dbReference>
<gene>
    <name evidence="1" type="ORF">CKO45_01160</name>
</gene>
<proteinExistence type="predicted"/>
<evidence type="ECO:0000313" key="1">
    <source>
        <dbReference type="EMBL" id="MBK1656835.1"/>
    </source>
</evidence>